<gene>
    <name evidence="1" type="ORF">FWK35_00018244</name>
</gene>
<comment type="caution">
    <text evidence="1">The sequence shown here is derived from an EMBL/GenBank/DDBJ whole genome shotgun (WGS) entry which is preliminary data.</text>
</comment>
<protein>
    <submittedName>
        <fullName evidence="1">Uncharacterized protein</fullName>
    </submittedName>
</protein>
<dbReference type="EMBL" id="VUJU01002099">
    <property type="protein sequence ID" value="KAF0762585.1"/>
    <property type="molecule type" value="Genomic_DNA"/>
</dbReference>
<evidence type="ECO:0000313" key="2">
    <source>
        <dbReference type="Proteomes" id="UP000478052"/>
    </source>
</evidence>
<organism evidence="1 2">
    <name type="scientific">Aphis craccivora</name>
    <name type="common">Cowpea aphid</name>
    <dbReference type="NCBI Taxonomy" id="307492"/>
    <lineage>
        <taxon>Eukaryota</taxon>
        <taxon>Metazoa</taxon>
        <taxon>Ecdysozoa</taxon>
        <taxon>Arthropoda</taxon>
        <taxon>Hexapoda</taxon>
        <taxon>Insecta</taxon>
        <taxon>Pterygota</taxon>
        <taxon>Neoptera</taxon>
        <taxon>Paraneoptera</taxon>
        <taxon>Hemiptera</taxon>
        <taxon>Sternorrhyncha</taxon>
        <taxon>Aphidomorpha</taxon>
        <taxon>Aphidoidea</taxon>
        <taxon>Aphididae</taxon>
        <taxon>Aphidini</taxon>
        <taxon>Aphis</taxon>
        <taxon>Aphis</taxon>
    </lineage>
</organism>
<dbReference type="AlphaFoldDB" id="A0A6G0YWV1"/>
<name>A0A6G0YWV1_APHCR</name>
<keyword evidence="2" id="KW-1185">Reference proteome</keyword>
<proteinExistence type="predicted"/>
<feature type="non-terminal residue" evidence="1">
    <location>
        <position position="1"/>
    </location>
</feature>
<sequence>AIHHCITKLINLYDEWRNLQKNAQKVGESYRLKENDFKKKIDLLFDIAHSDALKIIKIEVDKQFLINQRLPGRPGCLGGIDVKGEIKENIHIQRKLNESKKKEMYNTSCASTSTILDNSFEQNLETDSLESSDISELETSINSFELIEPPTKKKKCRGKIIEYIIYGFLKFKTIHTIRISEEGRIHREQYMKSKLFSGTAQVLSRTLDDIMRKTCSACV</sequence>
<evidence type="ECO:0000313" key="1">
    <source>
        <dbReference type="EMBL" id="KAF0762585.1"/>
    </source>
</evidence>
<reference evidence="1 2" key="1">
    <citation type="submission" date="2019-08" db="EMBL/GenBank/DDBJ databases">
        <title>Whole genome of Aphis craccivora.</title>
        <authorList>
            <person name="Voronova N.V."/>
            <person name="Shulinski R.S."/>
            <person name="Bandarenka Y.V."/>
            <person name="Zhorov D.G."/>
            <person name="Warner D."/>
        </authorList>
    </citation>
    <scope>NUCLEOTIDE SEQUENCE [LARGE SCALE GENOMIC DNA]</scope>
    <source>
        <strain evidence="1">180601</strain>
        <tissue evidence="1">Whole Body</tissue>
    </source>
</reference>
<dbReference type="OrthoDB" id="6619148at2759"/>
<dbReference type="Proteomes" id="UP000478052">
    <property type="component" value="Unassembled WGS sequence"/>
</dbReference>
<accession>A0A6G0YWV1</accession>